<dbReference type="InterPro" id="IPR025263">
    <property type="entry name" value="YhdP_central"/>
</dbReference>
<keyword evidence="2" id="KW-1133">Transmembrane helix</keyword>
<accession>A0A2T6BB94</accession>
<evidence type="ECO:0000259" key="3">
    <source>
        <dbReference type="Pfam" id="PF13116"/>
    </source>
</evidence>
<keyword evidence="2" id="KW-0472">Membrane</keyword>
<proteinExistence type="predicted"/>
<name>A0A2T6BB94_9RHOB</name>
<evidence type="ECO:0000256" key="2">
    <source>
        <dbReference type="SAM" id="Phobius"/>
    </source>
</evidence>
<protein>
    <submittedName>
        <fullName evidence="4">Uncharacterized protein DUF3971</fullName>
    </submittedName>
</protein>
<dbReference type="AlphaFoldDB" id="A0A2T6BB94"/>
<sequence length="1120" mass="116992">MPSGKVKGNPGEKSPNAGKDAGMTDETEPETELRPRSRAPRRVMRFGLWMLLSLALVVGLAGFGLLALTGKPIRLPVWAVAEAEARLNDALPMGGNNLSIGGVEIAVGRDWVPRLRLEDLRLTRSGGAPLLRLPEARVAFDPLSIAALRLRPASVVLSGASIRLRRDATGRFDLDLGEAGAGPQLGSFAEVMAALDALFARPQLAALQEVTVEALSLRLDDARAGRVWQLGDGRAVLANDPEGLGAELSFTLAGGAQVAQAQLQVRTERGTAGARLRATVEGVAARDLALQAPVLGFLSALDAPISGRLNGSVDAEGQVAGLEAELALGAGALQPSPESKPVGFDSARLALAYDPAQERIDLTEIAVQSRSLRLGASGHVYAPGVTRGRPAAFLAQIAFSEVKVDPEGLFVEPVTFSQGALDLRLRLDPFRLDVGQLTLLEDGRRLEAKGSARADASGWHLALDLALDAIRHDRLLALWPVSAVHKTREWLVENVQEGLLRNVKVALRMEPGAEPRFSLGYDFADGDVRFLKTLPPIRQGSGYATIEGNSYTMVLDRGQVTPPVGGRITMDGSIFSVLDILQKPAQSEIQLRTKSSLTAALSLLDQEPFRFLTKAGRPVELGEGRAEVSAVLRLPLVPHIKLDDVSYQVEGRLSDVRSAVLVPGKELSAPALNLTAGPSGLAITGKGRVGAVPFDATYKLPFGPAAGGKSTITGTVELSPRAVAEFSLGLPDRMVSGQGSGKFTLELPKGGAGRLALTSDLRGLGLALPEIGWRKAPATAGRLEVAATLGQPPQVQALSLQAPGLTAKGDISLRAGGGLDRARFARVQAGNWLDAPVTLTGRGKGRAVGVEVTGGRIDLRRLPERGGSGGASDGAPMRAALDSVQVTDGIALTGLRGEFTTRGGFGGTFTGRVNGGAAVRGTVAPMKGGSGIRITSDDAGGVIASAGIFGNARGGALDLQLVPVGANTYNGIATARNFRVTNAPVLAELLSAISVVGILEQLNGAGLVFAEADAQFRLTPAGVEVSRGAAVGASMGVSAAGTFDSRNKRLNLQGVISPIYLLNGIGSVLTRKGEGLFGFNYKIRGTSDRPEISVNPLSILTPGLFREIFRQPVPKLRPAQ</sequence>
<feature type="domain" description="YhdP central" evidence="3">
    <location>
        <begin position="390"/>
        <end position="824"/>
    </location>
</feature>
<keyword evidence="5" id="KW-1185">Reference proteome</keyword>
<reference evidence="4 5" key="1">
    <citation type="submission" date="2018-04" db="EMBL/GenBank/DDBJ databases">
        <title>Genomic Encyclopedia of Archaeal and Bacterial Type Strains, Phase II (KMG-II): from individual species to whole genera.</title>
        <authorList>
            <person name="Goeker M."/>
        </authorList>
    </citation>
    <scope>NUCLEOTIDE SEQUENCE [LARGE SCALE GENOMIC DNA]</scope>
    <source>
        <strain evidence="4 5">DSM 21823</strain>
    </source>
</reference>
<evidence type="ECO:0000313" key="4">
    <source>
        <dbReference type="EMBL" id="PTX53350.1"/>
    </source>
</evidence>
<feature type="region of interest" description="Disordered" evidence="1">
    <location>
        <begin position="1"/>
        <end position="36"/>
    </location>
</feature>
<organism evidence="4 5">
    <name type="scientific">Gemmobacter caeni</name>
    <dbReference type="NCBI Taxonomy" id="589035"/>
    <lineage>
        <taxon>Bacteria</taxon>
        <taxon>Pseudomonadati</taxon>
        <taxon>Pseudomonadota</taxon>
        <taxon>Alphaproteobacteria</taxon>
        <taxon>Rhodobacterales</taxon>
        <taxon>Paracoccaceae</taxon>
        <taxon>Gemmobacter</taxon>
    </lineage>
</organism>
<keyword evidence="2" id="KW-0812">Transmembrane</keyword>
<dbReference type="EMBL" id="QBKP01000001">
    <property type="protein sequence ID" value="PTX53350.1"/>
    <property type="molecule type" value="Genomic_DNA"/>
</dbReference>
<evidence type="ECO:0000313" key="5">
    <source>
        <dbReference type="Proteomes" id="UP000244224"/>
    </source>
</evidence>
<comment type="caution">
    <text evidence="4">The sequence shown here is derived from an EMBL/GenBank/DDBJ whole genome shotgun (WGS) entry which is preliminary data.</text>
</comment>
<dbReference type="Proteomes" id="UP000244224">
    <property type="component" value="Unassembled WGS sequence"/>
</dbReference>
<feature type="transmembrane region" description="Helical" evidence="2">
    <location>
        <begin position="46"/>
        <end position="68"/>
    </location>
</feature>
<dbReference type="Pfam" id="PF13116">
    <property type="entry name" value="YhdP"/>
    <property type="match status" value="1"/>
</dbReference>
<gene>
    <name evidence="4" type="ORF">C8N34_101265</name>
</gene>
<evidence type="ECO:0000256" key="1">
    <source>
        <dbReference type="SAM" id="MobiDB-lite"/>
    </source>
</evidence>